<evidence type="ECO:0000256" key="5">
    <source>
        <dbReference type="ARBA" id="ARBA00022729"/>
    </source>
</evidence>
<dbReference type="EMBL" id="KZ992437">
    <property type="protein sequence ID" value="RKP10787.1"/>
    <property type="molecule type" value="Genomic_DNA"/>
</dbReference>
<dbReference type="PANTHER" id="PTHR12147:SF56">
    <property type="entry name" value="AMINOPEPTIDASE YDR415C-RELATED"/>
    <property type="match status" value="1"/>
</dbReference>
<dbReference type="EC" id="3.4.-.-" evidence="9"/>
<dbReference type="InterPro" id="IPR045175">
    <property type="entry name" value="M28_fam"/>
</dbReference>
<gene>
    <name evidence="11" type="ORF">THASP1DRAFT_12350</name>
</gene>
<comment type="similarity">
    <text evidence="8">Belongs to the peptidase M28 family. M28E subfamily.</text>
</comment>
<dbReference type="OrthoDB" id="2214at2759"/>
<dbReference type="PANTHER" id="PTHR12147">
    <property type="entry name" value="METALLOPEPTIDASE M28 FAMILY MEMBER"/>
    <property type="match status" value="1"/>
</dbReference>
<dbReference type="STRING" id="78915.A0A4P9XWY2"/>
<evidence type="ECO:0000256" key="7">
    <source>
        <dbReference type="ARBA" id="ARBA00022833"/>
    </source>
</evidence>
<evidence type="ECO:0000256" key="2">
    <source>
        <dbReference type="ARBA" id="ARBA00022438"/>
    </source>
</evidence>
<sequence>MRLCAYPLLAATALLAAVTLPATPAAGFDQITLRASESPSTRRLIQLADDEEPMWMPERKVEMLMRHRIRFMDVTEWHRNGGDKSLAPPHRIELPTSLTQHKQVDSFLRTMNTKLMIRTLTKFTSFRTRYYRSKYGKDSQEFLLKQIRLVAQHADKEEGAGNVSVRVFKHDWAQSSIIARFEGSKYPDETVIVGAHQDSVNMWMPAYGRAPGADDDGSGTVTILEAFRALVDGGFKPERSVEFHWYSGEEAGLLGSQAVAQAYRAQNRKIVAMLQNDMTGFLQSPEVIGIVTDYVDGELTSLLKQLVDAYSGAKWRELRCGYACSDHASWTKAGYRSAFPFEADSLEANPNVHTVRDTIDTISFDHALRYAKIAVGFAVELSKRSEN</sequence>
<dbReference type="InterPro" id="IPR007484">
    <property type="entry name" value="Peptidase_M28"/>
</dbReference>
<reference evidence="12" key="1">
    <citation type="journal article" date="2018" name="Nat. Microbiol.">
        <title>Leveraging single-cell genomics to expand the fungal tree of life.</title>
        <authorList>
            <person name="Ahrendt S.R."/>
            <person name="Quandt C.A."/>
            <person name="Ciobanu D."/>
            <person name="Clum A."/>
            <person name="Salamov A."/>
            <person name="Andreopoulos B."/>
            <person name="Cheng J.F."/>
            <person name="Woyke T."/>
            <person name="Pelin A."/>
            <person name="Henrissat B."/>
            <person name="Reynolds N.K."/>
            <person name="Benny G.L."/>
            <person name="Smith M.E."/>
            <person name="James T.Y."/>
            <person name="Grigoriev I.V."/>
        </authorList>
    </citation>
    <scope>NUCLEOTIDE SEQUENCE [LARGE SCALE GENOMIC DNA]</scope>
    <source>
        <strain evidence="12">RSA 1356</strain>
    </source>
</reference>
<comment type="cofactor">
    <cofactor evidence="1">
        <name>Zn(2+)</name>
        <dbReference type="ChEBI" id="CHEBI:29105"/>
    </cofactor>
</comment>
<evidence type="ECO:0000256" key="8">
    <source>
        <dbReference type="ARBA" id="ARBA00043962"/>
    </source>
</evidence>
<accession>A0A4P9XWY2</accession>
<keyword evidence="3 9" id="KW-0645">Protease</keyword>
<keyword evidence="5 9" id="KW-0732">Signal</keyword>
<keyword evidence="4 9" id="KW-0479">Metal-binding</keyword>
<evidence type="ECO:0000256" key="3">
    <source>
        <dbReference type="ARBA" id="ARBA00022670"/>
    </source>
</evidence>
<evidence type="ECO:0000256" key="9">
    <source>
        <dbReference type="RuleBase" id="RU361240"/>
    </source>
</evidence>
<dbReference type="AlphaFoldDB" id="A0A4P9XWY2"/>
<protein>
    <recommendedName>
        <fullName evidence="9">Peptide hydrolase</fullName>
        <ecNumber evidence="9">3.4.-.-</ecNumber>
    </recommendedName>
</protein>
<dbReference type="Proteomes" id="UP000271241">
    <property type="component" value="Unassembled WGS sequence"/>
</dbReference>
<keyword evidence="12" id="KW-1185">Reference proteome</keyword>
<evidence type="ECO:0000259" key="10">
    <source>
        <dbReference type="Pfam" id="PF04389"/>
    </source>
</evidence>
<keyword evidence="6 9" id="KW-0378">Hydrolase</keyword>
<evidence type="ECO:0000256" key="1">
    <source>
        <dbReference type="ARBA" id="ARBA00001947"/>
    </source>
</evidence>
<dbReference type="CDD" id="cd03879">
    <property type="entry name" value="M28_AAP"/>
    <property type="match status" value="1"/>
</dbReference>
<dbReference type="GO" id="GO:0046872">
    <property type="term" value="F:metal ion binding"/>
    <property type="evidence" value="ECO:0007669"/>
    <property type="project" value="UniProtKB-KW"/>
</dbReference>
<evidence type="ECO:0000256" key="6">
    <source>
        <dbReference type="ARBA" id="ARBA00022801"/>
    </source>
</evidence>
<keyword evidence="2" id="KW-0031">Aminopeptidase</keyword>
<proteinExistence type="inferred from homology"/>
<dbReference type="SUPFAM" id="SSF53187">
    <property type="entry name" value="Zn-dependent exopeptidases"/>
    <property type="match status" value="1"/>
</dbReference>
<dbReference type="GO" id="GO:0008235">
    <property type="term" value="F:metalloexopeptidase activity"/>
    <property type="evidence" value="ECO:0007669"/>
    <property type="project" value="InterPro"/>
</dbReference>
<organism evidence="11 12">
    <name type="scientific">Thamnocephalis sphaerospora</name>
    <dbReference type="NCBI Taxonomy" id="78915"/>
    <lineage>
        <taxon>Eukaryota</taxon>
        <taxon>Fungi</taxon>
        <taxon>Fungi incertae sedis</taxon>
        <taxon>Zoopagomycota</taxon>
        <taxon>Zoopagomycotina</taxon>
        <taxon>Zoopagomycetes</taxon>
        <taxon>Zoopagales</taxon>
        <taxon>Sigmoideomycetaceae</taxon>
        <taxon>Thamnocephalis</taxon>
    </lineage>
</organism>
<evidence type="ECO:0000256" key="4">
    <source>
        <dbReference type="ARBA" id="ARBA00022723"/>
    </source>
</evidence>
<dbReference type="Pfam" id="PF04389">
    <property type="entry name" value="Peptidase_M28"/>
    <property type="match status" value="1"/>
</dbReference>
<name>A0A4P9XWY2_9FUNG</name>
<keyword evidence="7 9" id="KW-0862">Zinc</keyword>
<feature type="signal peptide" evidence="9">
    <location>
        <begin position="1"/>
        <end position="25"/>
    </location>
</feature>
<dbReference type="FunFam" id="3.40.630.10:FF:000042">
    <property type="entry name" value="Peptide hydrolase"/>
    <property type="match status" value="1"/>
</dbReference>
<dbReference type="GO" id="GO:0006508">
    <property type="term" value="P:proteolysis"/>
    <property type="evidence" value="ECO:0007669"/>
    <property type="project" value="UniProtKB-KW"/>
</dbReference>
<dbReference type="GO" id="GO:0004177">
    <property type="term" value="F:aminopeptidase activity"/>
    <property type="evidence" value="ECO:0007669"/>
    <property type="project" value="UniProtKB-KW"/>
</dbReference>
<feature type="chain" id="PRO_5020966703" description="Peptide hydrolase" evidence="9">
    <location>
        <begin position="26"/>
        <end position="387"/>
    </location>
</feature>
<evidence type="ECO:0000313" key="12">
    <source>
        <dbReference type="Proteomes" id="UP000271241"/>
    </source>
</evidence>
<evidence type="ECO:0000313" key="11">
    <source>
        <dbReference type="EMBL" id="RKP10787.1"/>
    </source>
</evidence>
<dbReference type="Gene3D" id="3.40.630.10">
    <property type="entry name" value="Zn peptidases"/>
    <property type="match status" value="1"/>
</dbReference>
<feature type="domain" description="Peptidase M28" evidence="10">
    <location>
        <begin position="177"/>
        <end position="375"/>
    </location>
</feature>